<evidence type="ECO:0008006" key="3">
    <source>
        <dbReference type="Google" id="ProtNLM"/>
    </source>
</evidence>
<protein>
    <recommendedName>
        <fullName evidence="3">Pentapeptide repeat-containing protein</fullName>
    </recommendedName>
</protein>
<dbReference type="SUPFAM" id="SSF141571">
    <property type="entry name" value="Pentapeptide repeat-like"/>
    <property type="match status" value="1"/>
</dbReference>
<dbReference type="Proteomes" id="UP000050465">
    <property type="component" value="Unassembled WGS sequence"/>
</dbReference>
<comment type="caution">
    <text evidence="1">The sequence shown here is derived from an EMBL/GenBank/DDBJ whole genome shotgun (WGS) entry which is preliminary data.</text>
</comment>
<proteinExistence type="predicted"/>
<evidence type="ECO:0000313" key="1">
    <source>
        <dbReference type="EMBL" id="KPQ37791.1"/>
    </source>
</evidence>
<name>A0A0P8BUM0_9CYAN</name>
<dbReference type="Pfam" id="PF00805">
    <property type="entry name" value="Pentapeptide"/>
    <property type="match status" value="2"/>
</dbReference>
<dbReference type="InterPro" id="IPR051082">
    <property type="entry name" value="Pentapeptide-BTB/POZ_domain"/>
</dbReference>
<dbReference type="EMBL" id="LJZR01000001">
    <property type="protein sequence ID" value="KPQ37791.1"/>
    <property type="molecule type" value="Genomic_DNA"/>
</dbReference>
<accession>A0A0P8BUM0</accession>
<sequence length="208" mass="23463">MTAEELLQRYQAGERDFRGVRLRGIFLRDECLRGIDLSCADLRGASLMGVNLSQSNLKRADFSGAFLILARVRESDLSQANFSSAFLIRTDLQHSCLEQANLTSANMLRANLEGVTGLHTALLTKTILQLALTQQSGFTPLAWNAKQPKQSLLMRLPKRHMQNQPILPIRPFTTSLPHSLFEWTKHVQKHFQQGTVRSLEGVKPSMRH</sequence>
<evidence type="ECO:0000313" key="2">
    <source>
        <dbReference type="Proteomes" id="UP000050465"/>
    </source>
</evidence>
<dbReference type="PANTHER" id="PTHR14136">
    <property type="entry name" value="BTB_POZ DOMAIN-CONTAINING PROTEIN KCTD9"/>
    <property type="match status" value="1"/>
</dbReference>
<dbReference type="AlphaFoldDB" id="A0A0P8BUM0"/>
<gene>
    <name evidence="1" type="ORF">HLUCCA11_01660</name>
</gene>
<dbReference type="PANTHER" id="PTHR14136:SF17">
    <property type="entry name" value="BTB_POZ DOMAIN-CONTAINING PROTEIN KCTD9"/>
    <property type="match status" value="1"/>
</dbReference>
<organism evidence="1 2">
    <name type="scientific">Phormidesmis priestleyi Ana</name>
    <dbReference type="NCBI Taxonomy" id="1666911"/>
    <lineage>
        <taxon>Bacteria</taxon>
        <taxon>Bacillati</taxon>
        <taxon>Cyanobacteriota</taxon>
        <taxon>Cyanophyceae</taxon>
        <taxon>Leptolyngbyales</taxon>
        <taxon>Leptolyngbyaceae</taxon>
        <taxon>Phormidesmis</taxon>
    </lineage>
</organism>
<reference evidence="1 2" key="1">
    <citation type="submission" date="2015-09" db="EMBL/GenBank/DDBJ databases">
        <title>Identification and resolution of microdiversity through metagenomic sequencing of parallel consortia.</title>
        <authorList>
            <person name="Nelson W.C."/>
            <person name="Romine M.F."/>
            <person name="Lindemann S.R."/>
        </authorList>
    </citation>
    <scope>NUCLEOTIDE SEQUENCE [LARGE SCALE GENOMIC DNA]</scope>
    <source>
        <strain evidence="1">Ana</strain>
    </source>
</reference>
<dbReference type="InterPro" id="IPR001646">
    <property type="entry name" value="5peptide_repeat"/>
</dbReference>
<dbReference type="STRING" id="1666911.HLUCCA11_01660"/>
<dbReference type="Gene3D" id="2.160.20.80">
    <property type="entry name" value="E3 ubiquitin-protein ligase SopA"/>
    <property type="match status" value="1"/>
</dbReference>
<dbReference type="PATRIC" id="fig|1666911.3.peg.2742"/>